<dbReference type="InterPro" id="IPR036388">
    <property type="entry name" value="WH-like_DNA-bd_sf"/>
</dbReference>
<evidence type="ECO:0000256" key="2">
    <source>
        <dbReference type="ARBA" id="ARBA00022618"/>
    </source>
</evidence>
<keyword evidence="4" id="KW-0131">Cell cycle</keyword>
<evidence type="ECO:0000256" key="6">
    <source>
        <dbReference type="SAM" id="MobiDB-lite"/>
    </source>
</evidence>
<dbReference type="Pfam" id="PF04079">
    <property type="entry name" value="SMC_ScpB"/>
    <property type="match status" value="1"/>
</dbReference>
<protein>
    <submittedName>
        <fullName evidence="7">Condensin subunit ScpB, segregation and condensation protein B</fullName>
    </submittedName>
</protein>
<dbReference type="Gene3D" id="1.10.10.10">
    <property type="entry name" value="Winged helix-like DNA-binding domain superfamily/Winged helix DNA-binding domain"/>
    <property type="match status" value="2"/>
</dbReference>
<feature type="coiled-coil region" evidence="5">
    <location>
        <begin position="30"/>
        <end position="57"/>
    </location>
</feature>
<sequence length="200" mass="22929">MERNKQNENVAALEAILFLYGEPMEKTKLSKTLKVSLEELEEIVQKLTDNLASEERGIMIMKKGDSYALVTKPRFSSLLEMFIKESLKEELTPAALETLSLVAYFGPIPRAQIDYVRGVNSSFILRSLLIRGLVERKLKGNFYLYEPSFDLMKYLGIAKKEDLPEFEKFLEIKNTYFSQEKSSIVQEPVLSSETSADQHE</sequence>
<evidence type="ECO:0000256" key="1">
    <source>
        <dbReference type="ARBA" id="ARBA00022490"/>
    </source>
</evidence>
<dbReference type="SUPFAM" id="SSF46785">
    <property type="entry name" value="Winged helix' DNA-binding domain"/>
    <property type="match status" value="2"/>
</dbReference>
<dbReference type="PANTHER" id="PTHR34298">
    <property type="entry name" value="SEGREGATION AND CONDENSATION PROTEIN B"/>
    <property type="match status" value="1"/>
</dbReference>
<dbReference type="AlphaFoldDB" id="A0A0G1C7V2"/>
<proteinExistence type="predicted"/>
<dbReference type="EMBL" id="LCFA01000019">
    <property type="protein sequence ID" value="KKS81602.1"/>
    <property type="molecule type" value="Genomic_DNA"/>
</dbReference>
<evidence type="ECO:0000256" key="3">
    <source>
        <dbReference type="ARBA" id="ARBA00022829"/>
    </source>
</evidence>
<dbReference type="InterPro" id="IPR005234">
    <property type="entry name" value="ScpB_csome_segregation"/>
</dbReference>
<evidence type="ECO:0000256" key="5">
    <source>
        <dbReference type="SAM" id="Coils"/>
    </source>
</evidence>
<reference evidence="7 8" key="1">
    <citation type="journal article" date="2015" name="Nature">
        <title>rRNA introns, odd ribosomes, and small enigmatic genomes across a large radiation of phyla.</title>
        <authorList>
            <person name="Brown C.T."/>
            <person name="Hug L.A."/>
            <person name="Thomas B.C."/>
            <person name="Sharon I."/>
            <person name="Castelle C.J."/>
            <person name="Singh A."/>
            <person name="Wilkins M.J."/>
            <person name="Williams K.H."/>
            <person name="Banfield J.F."/>
        </authorList>
    </citation>
    <scope>NUCLEOTIDE SEQUENCE [LARGE SCALE GENOMIC DNA]</scope>
</reference>
<dbReference type="NCBIfam" id="TIGR00281">
    <property type="entry name" value="SMC-Scp complex subunit ScpB"/>
    <property type="match status" value="1"/>
</dbReference>
<evidence type="ECO:0000313" key="7">
    <source>
        <dbReference type="EMBL" id="KKS81602.1"/>
    </source>
</evidence>
<feature type="region of interest" description="Disordered" evidence="6">
    <location>
        <begin position="181"/>
        <end position="200"/>
    </location>
</feature>
<comment type="caution">
    <text evidence="7">The sequence shown here is derived from an EMBL/GenBank/DDBJ whole genome shotgun (WGS) entry which is preliminary data.</text>
</comment>
<dbReference type="PANTHER" id="PTHR34298:SF2">
    <property type="entry name" value="SEGREGATION AND CONDENSATION PROTEIN B"/>
    <property type="match status" value="1"/>
</dbReference>
<evidence type="ECO:0000256" key="4">
    <source>
        <dbReference type="ARBA" id="ARBA00023306"/>
    </source>
</evidence>
<dbReference type="Proteomes" id="UP000034810">
    <property type="component" value="Unassembled WGS sequence"/>
</dbReference>
<dbReference type="GO" id="GO:0051304">
    <property type="term" value="P:chromosome separation"/>
    <property type="evidence" value="ECO:0007669"/>
    <property type="project" value="InterPro"/>
</dbReference>
<keyword evidence="5" id="KW-0175">Coiled coil</keyword>
<organism evidence="7 8">
    <name type="scientific">Candidatus Wolfebacteria bacterium GW2011_GWC1_43_10</name>
    <dbReference type="NCBI Taxonomy" id="1619011"/>
    <lineage>
        <taxon>Bacteria</taxon>
        <taxon>Candidatus Wolfeibacteriota</taxon>
    </lineage>
</organism>
<keyword evidence="3" id="KW-0159">Chromosome partition</keyword>
<accession>A0A0G1C7V2</accession>
<gene>
    <name evidence="7" type="ORF">UV58_C0019G0003</name>
</gene>
<name>A0A0G1C7V2_9BACT</name>
<dbReference type="GO" id="GO:0051301">
    <property type="term" value="P:cell division"/>
    <property type="evidence" value="ECO:0007669"/>
    <property type="project" value="UniProtKB-KW"/>
</dbReference>
<dbReference type="InterPro" id="IPR036390">
    <property type="entry name" value="WH_DNA-bd_sf"/>
</dbReference>
<keyword evidence="2" id="KW-0132">Cell division</keyword>
<evidence type="ECO:0000313" key="8">
    <source>
        <dbReference type="Proteomes" id="UP000034810"/>
    </source>
</evidence>
<keyword evidence="1" id="KW-0963">Cytoplasm</keyword>